<dbReference type="InterPro" id="IPR001940">
    <property type="entry name" value="Peptidase_S1C"/>
</dbReference>
<dbReference type="InterPro" id="IPR029021">
    <property type="entry name" value="Prot-tyrosine_phosphatase-like"/>
</dbReference>
<dbReference type="InterPro" id="IPR042266">
    <property type="entry name" value="PPPDE_sf"/>
</dbReference>
<dbReference type="SUPFAM" id="SSF52799">
    <property type="entry name" value="(Phosphotyrosine protein) phosphatases II"/>
    <property type="match status" value="1"/>
</dbReference>
<dbReference type="Pfam" id="PF22785">
    <property type="entry name" value="Tc-R-P"/>
    <property type="match status" value="1"/>
</dbReference>
<dbReference type="InterPro" id="IPR000387">
    <property type="entry name" value="Tyr_Pase_dom"/>
</dbReference>
<dbReference type="PROSITE" id="PS50054">
    <property type="entry name" value="TYR_PHOSPHATASE_DUAL"/>
    <property type="match status" value="1"/>
</dbReference>
<protein>
    <submittedName>
        <fullName evidence="12">Putative serine protease HhoA</fullName>
    </submittedName>
</protein>
<feature type="domain" description="PDZ" evidence="9">
    <location>
        <begin position="1892"/>
        <end position="1948"/>
    </location>
</feature>
<dbReference type="SMART" id="SM01179">
    <property type="entry name" value="DUF862"/>
    <property type="match status" value="1"/>
</dbReference>
<evidence type="ECO:0000259" key="8">
    <source>
        <dbReference type="PROSITE" id="PS50056"/>
    </source>
</evidence>
<dbReference type="PROSITE" id="PS00383">
    <property type="entry name" value="TYR_PHOSPHATASE_1"/>
    <property type="match status" value="1"/>
</dbReference>
<dbReference type="PROSITE" id="PS00018">
    <property type="entry name" value="EF_HAND_1"/>
    <property type="match status" value="1"/>
</dbReference>
<comment type="caution">
    <text evidence="12">The sequence shown here is derived from an EMBL/GenBank/DDBJ whole genome shotgun (WGS) entry which is preliminary data.</text>
</comment>
<sequence length="1981" mass="216509">MKGCQIELVELDAQKFGRSHDWVLLCADKLGELATAQGDSWRAEAMFRRSYEARLADSQDAEDTDIANSAYNLAVCLAQQGKDTVAEQYYRKAVEDQGRLDEAEKLYKELSQTTALIPLDSKQRRMAAHGPLELNMPSADTLQAESSLMMCRTAIQQVVKEHLPKDGLCVVFVETKRGADSLEIELHKALAAFKTGANPILVATDVAARGQGAPEMIAGPNLWFNLYLTFEHGDEASSLALSDGSLDEFLVGCEHSGTAVAFVNERCAYLHDLYDILIEAKQDTPIWFEEMVRQARRPTGGKGGRRAERFGGLGIASVSAIVSYGIVTVSFVAAGQYAMRCDVPCSGIADSGLKLVVLSWQFLCDAETSFRRIFAHPSRLIWAYSLQEEKTLGEPASDQEVLLVLFHAVSARRLRISVCTMAPPAILSRGEYLSRLAESRKQCRSGPLMSTQLDCAQHSVPTVPLPRDVFARAGTSLVSHTTGTLCRIRGAMDEEDGQEDDDDELFLKLPRDSEEEECQLPITLNRDSALEDDRLPLTLPKSCESSLEVFLSSDQVALNSVLTNILSKFSELDADGSGAITMDELASHWLAAATEVCKRPLSDSEKELIGGSVQRAFDVMDVEQDGKINKHEWLHTALLDMHPPGPVATEIITQKLRDSDTPDIVSTLVYTWLSADEMVCGIVTRQMLSINPCGDAELLDVMNSTGSDSITYAEFVANVLRLTFRPVELYYYDLSKSFASVLSPILLGQYEDGIWHTSVGVFGQELYFFGYILTCYPGQSAFGQPRKSVQLGYTLRTVEELNAEIKRVYFDYRPDLYDAFDHNCNDLSNHMVQFLLGRSIPDSVRLMSERLKSSSLVKVLRPLLNRMLGNRQSRGKQDGEDKILELEATARARRNGARRNSGSAMKLSEPEPEVVSVDSLKLDLEDDEELRAGVAIAVAGQDATTQQLTGMVLFRSMGASAPVVAQVEMEHPDGTFDIGWFDQAGSKQQATAVPGASLEPYMPALQASALLQDVFSKVAGQVPPSLERWSSMDIGKGDIQRAAVTCLDGHALVRSQPSYWSSSVQCRFCLDAIPAGQVRMHCYSCNYSLCGKCFLQNQNPHVGQNPAGFEEIRHSLAIWPRCDNGHSLERFGGGTADGGASCSSCSQPEIGSTGPFFLICRFCQQQLCHDCSRRSLCTLLDAAYEPRVARADAVDSDAVRRLFAAQGRRKKMKLTSMMLMIQRGGPCGIATMPLSIADPRKGGVPGVSNHHPDKQGSVSKARQVKDNFVNRVAEKCGAAVVRIQTEQKVEIPSIGNADIFSFFFGIKPEINQQERKIKGQGSGFCVDGAVGVVSRSATPLKFDLCWRMEAEVLAAILVSVLLVVLVLLWLLIFFSGFGPTKLHSWQSRTIRLCKKRKRWSWTKIEEGLFLGSVPRSQDHLIELQGEKVGAIVTLNEAWELPVSCASMEEFGMKHLHLPTPDFFAPCLDDITKAVDFITECRQQGIGVYVHCNGGRGRSAVCVLCYLIKTGWPAMKAFQHVKSKRNIANMLFLGGRFHKQWRAVLSWQRRELGGPTRAQGRKVAPADAVKVLTNAHVVQGADRILASFPGRRAAIECEILETDEVIDLAALRVKDKSQLPLPSMALGASETVKTGDWTIVLGNPLGLQNTCTLGIVSSLERSTGETGFDWMRHPLIQTDAAVNQGNSGGPMLNEIGEVIGMISMRALFGEGIGFAIPADSIRTALPSLLAGRKVPRSYIGVKMAMQDHSGHEAAITLVMTVWASTEQFVDSGLYSDDSCTNRTSGGLFPVGSCTVARTMVTVEGTEITTISYATADCSGDQLGNFTSTDGSCASNRGMYTKNSIFTAASATVENFGDETCSGNATSTLTFPVDTCYPLGDTESLKYQCDGCAVVDVVLDGSPAAEAGVQVGDQILEVGGRKVRHFDEVQLAVRALPVDNRLKLKVRRGEKSTTLVVTTADIRRLREASPASPGGRHRVVLLP</sequence>
<dbReference type="InterPro" id="IPR016130">
    <property type="entry name" value="Tyr_Pase_AS"/>
</dbReference>
<dbReference type="SUPFAM" id="SSF48452">
    <property type="entry name" value="TPR-like"/>
    <property type="match status" value="1"/>
</dbReference>
<dbReference type="GO" id="GO:0005509">
    <property type="term" value="F:calcium ion binding"/>
    <property type="evidence" value="ECO:0007669"/>
    <property type="project" value="InterPro"/>
</dbReference>
<dbReference type="InterPro" id="IPR041489">
    <property type="entry name" value="PDZ_6"/>
</dbReference>
<dbReference type="PROSITE" id="PS50222">
    <property type="entry name" value="EF_HAND_2"/>
    <property type="match status" value="1"/>
</dbReference>
<name>A0A1Q9EAN7_SYMMI</name>
<feature type="domain" description="PPPDE" evidence="11">
    <location>
        <begin position="725"/>
        <end position="865"/>
    </location>
</feature>
<dbReference type="InterPro" id="IPR009003">
    <property type="entry name" value="Peptidase_S1_PA"/>
</dbReference>
<feature type="transmembrane region" description="Helical" evidence="6">
    <location>
        <begin position="1352"/>
        <end position="1374"/>
    </location>
</feature>
<evidence type="ECO:0000256" key="3">
    <source>
        <dbReference type="ARBA" id="ARBA00022670"/>
    </source>
</evidence>
<dbReference type="GO" id="GO:0006508">
    <property type="term" value="P:proteolysis"/>
    <property type="evidence" value="ECO:0007669"/>
    <property type="project" value="UniProtKB-KW"/>
</dbReference>
<evidence type="ECO:0000259" key="7">
    <source>
        <dbReference type="PROSITE" id="PS50054"/>
    </source>
</evidence>
<dbReference type="GO" id="GO:0004252">
    <property type="term" value="F:serine-type endopeptidase activity"/>
    <property type="evidence" value="ECO:0007669"/>
    <property type="project" value="InterPro"/>
</dbReference>
<dbReference type="Gene3D" id="2.30.42.10">
    <property type="match status" value="1"/>
</dbReference>
<dbReference type="PANTHER" id="PTHR22939">
    <property type="entry name" value="SERINE PROTEASE FAMILY S1C HTRA-RELATED"/>
    <property type="match status" value="1"/>
</dbReference>
<dbReference type="SUPFAM" id="SSF47473">
    <property type="entry name" value="EF-hand"/>
    <property type="match status" value="1"/>
</dbReference>
<dbReference type="Gene3D" id="1.10.238.10">
    <property type="entry name" value="EF-hand"/>
    <property type="match status" value="1"/>
</dbReference>
<dbReference type="InterPro" id="IPR002048">
    <property type="entry name" value="EF_hand_dom"/>
</dbReference>
<dbReference type="EMBL" id="LSRX01000209">
    <property type="protein sequence ID" value="OLQ04473.1"/>
    <property type="molecule type" value="Genomic_DNA"/>
</dbReference>
<keyword evidence="6" id="KW-0812">Transmembrane</keyword>
<dbReference type="SUPFAM" id="SSF50494">
    <property type="entry name" value="Trypsin-like serine proteases"/>
    <property type="match status" value="1"/>
</dbReference>
<evidence type="ECO:0000313" key="13">
    <source>
        <dbReference type="Proteomes" id="UP000186817"/>
    </source>
</evidence>
<dbReference type="FunFam" id="3.90.190.10:FF:000157">
    <property type="entry name" value="Protein-tyrosine phosphatase"/>
    <property type="match status" value="1"/>
</dbReference>
<dbReference type="Gene3D" id="3.90.1720.30">
    <property type="entry name" value="PPPDE domains"/>
    <property type="match status" value="1"/>
</dbReference>
<dbReference type="PANTHER" id="PTHR22939:SF129">
    <property type="entry name" value="SERINE PROTEASE HTRA2, MITOCHONDRIAL"/>
    <property type="match status" value="1"/>
</dbReference>
<feature type="domain" description="Tyrosine specific protein phosphatases" evidence="8">
    <location>
        <begin position="1468"/>
        <end position="1524"/>
    </location>
</feature>
<dbReference type="InterPro" id="IPR020422">
    <property type="entry name" value="TYR_PHOSPHATASE_DUAL_dom"/>
</dbReference>
<evidence type="ECO:0000259" key="10">
    <source>
        <dbReference type="PROSITE" id="PS50222"/>
    </source>
</evidence>
<dbReference type="InterPro" id="IPR008580">
    <property type="entry name" value="PPPDE_dom"/>
</dbReference>
<gene>
    <name evidence="12" type="primary">hhoA</name>
    <name evidence="12" type="ORF">AK812_SmicGene12419</name>
</gene>
<dbReference type="InterPro" id="IPR018247">
    <property type="entry name" value="EF_Hand_1_Ca_BS"/>
</dbReference>
<dbReference type="SUPFAM" id="SSF50156">
    <property type="entry name" value="PDZ domain-like"/>
    <property type="match status" value="1"/>
</dbReference>
<dbReference type="Pfam" id="PF17820">
    <property type="entry name" value="PDZ_6"/>
    <property type="match status" value="1"/>
</dbReference>
<dbReference type="SMART" id="SM00228">
    <property type="entry name" value="PDZ"/>
    <property type="match status" value="1"/>
</dbReference>
<evidence type="ECO:0000313" key="12">
    <source>
        <dbReference type="EMBL" id="OLQ04473.1"/>
    </source>
</evidence>
<organism evidence="12 13">
    <name type="scientific">Symbiodinium microadriaticum</name>
    <name type="common">Dinoflagellate</name>
    <name type="synonym">Zooxanthella microadriatica</name>
    <dbReference type="NCBI Taxonomy" id="2951"/>
    <lineage>
        <taxon>Eukaryota</taxon>
        <taxon>Sar</taxon>
        <taxon>Alveolata</taxon>
        <taxon>Dinophyceae</taxon>
        <taxon>Suessiales</taxon>
        <taxon>Symbiodiniaceae</taxon>
        <taxon>Symbiodinium</taxon>
    </lineage>
</organism>
<evidence type="ECO:0000259" key="11">
    <source>
        <dbReference type="PROSITE" id="PS51858"/>
    </source>
</evidence>
<evidence type="ECO:0000256" key="4">
    <source>
        <dbReference type="ARBA" id="ARBA00022801"/>
    </source>
</evidence>
<dbReference type="Gene3D" id="2.40.10.120">
    <property type="match status" value="1"/>
</dbReference>
<feature type="domain" description="EF-hand" evidence="10">
    <location>
        <begin position="560"/>
        <end position="595"/>
    </location>
</feature>
<dbReference type="Gene3D" id="1.25.40.10">
    <property type="entry name" value="Tetratricopeptide repeat domain"/>
    <property type="match status" value="1"/>
</dbReference>
<dbReference type="Pfam" id="PF13202">
    <property type="entry name" value="EF-hand_5"/>
    <property type="match status" value="2"/>
</dbReference>
<dbReference type="PRINTS" id="PR00834">
    <property type="entry name" value="PROTEASES2C"/>
</dbReference>
<evidence type="ECO:0000256" key="2">
    <source>
        <dbReference type="ARBA" id="ARBA00010541"/>
    </source>
</evidence>
<evidence type="ECO:0000256" key="6">
    <source>
        <dbReference type="SAM" id="Phobius"/>
    </source>
</evidence>
<dbReference type="InterPro" id="IPR001478">
    <property type="entry name" value="PDZ"/>
</dbReference>
<dbReference type="OrthoDB" id="4217619at2759"/>
<comment type="similarity">
    <text evidence="2">Belongs to the peptidase S1C family.</text>
</comment>
<dbReference type="PROSITE" id="PS51858">
    <property type="entry name" value="PPPDE"/>
    <property type="match status" value="1"/>
</dbReference>
<dbReference type="Gene3D" id="3.90.190.10">
    <property type="entry name" value="Protein tyrosine phosphatase superfamily"/>
    <property type="match status" value="1"/>
</dbReference>
<keyword evidence="5" id="KW-0106">Calcium</keyword>
<feature type="domain" description="Tyrosine-protein phosphatase" evidence="7">
    <location>
        <begin position="1400"/>
        <end position="1552"/>
    </location>
</feature>
<dbReference type="Pfam" id="PF05903">
    <property type="entry name" value="Peptidase_C97"/>
    <property type="match status" value="1"/>
</dbReference>
<dbReference type="SMART" id="SM00195">
    <property type="entry name" value="DSPc"/>
    <property type="match status" value="1"/>
</dbReference>
<keyword evidence="6" id="KW-0472">Membrane</keyword>
<dbReference type="InterPro" id="IPR011990">
    <property type="entry name" value="TPR-like_helical_dom_sf"/>
</dbReference>
<proteinExistence type="inferred from homology"/>
<dbReference type="Proteomes" id="UP000186817">
    <property type="component" value="Unassembled WGS sequence"/>
</dbReference>
<evidence type="ECO:0000256" key="1">
    <source>
        <dbReference type="ARBA" id="ARBA00008140"/>
    </source>
</evidence>
<dbReference type="InterPro" id="IPR036034">
    <property type="entry name" value="PDZ_sf"/>
</dbReference>
<comment type="similarity">
    <text evidence="1">Belongs to the DeSI family.</text>
</comment>
<dbReference type="CDD" id="cd00051">
    <property type="entry name" value="EFh"/>
    <property type="match status" value="1"/>
</dbReference>
<dbReference type="Pfam" id="PF13365">
    <property type="entry name" value="Trypsin_2"/>
    <property type="match status" value="1"/>
</dbReference>
<dbReference type="PROSITE" id="PS50106">
    <property type="entry name" value="PDZ"/>
    <property type="match status" value="1"/>
</dbReference>
<keyword evidence="13" id="KW-1185">Reference proteome</keyword>
<reference evidence="12 13" key="1">
    <citation type="submission" date="2016-02" db="EMBL/GenBank/DDBJ databases">
        <title>Genome analysis of coral dinoflagellate symbionts highlights evolutionary adaptations to a symbiotic lifestyle.</title>
        <authorList>
            <person name="Aranda M."/>
            <person name="Li Y."/>
            <person name="Liew Y.J."/>
            <person name="Baumgarten S."/>
            <person name="Simakov O."/>
            <person name="Wilson M."/>
            <person name="Piel J."/>
            <person name="Ashoor H."/>
            <person name="Bougouffa S."/>
            <person name="Bajic V.B."/>
            <person name="Ryu T."/>
            <person name="Ravasi T."/>
            <person name="Bayer T."/>
            <person name="Micklem G."/>
            <person name="Kim H."/>
            <person name="Bhak J."/>
            <person name="Lajeunesse T.C."/>
            <person name="Voolstra C.R."/>
        </authorList>
    </citation>
    <scope>NUCLEOTIDE SEQUENCE [LARGE SCALE GENOMIC DNA]</scope>
    <source>
        <strain evidence="12 13">CCMP2467</strain>
    </source>
</reference>
<evidence type="ECO:0000256" key="5">
    <source>
        <dbReference type="ARBA" id="ARBA00022837"/>
    </source>
</evidence>
<evidence type="ECO:0000259" key="9">
    <source>
        <dbReference type="PROSITE" id="PS50106"/>
    </source>
</evidence>
<accession>A0A1Q9EAN7</accession>
<keyword evidence="6" id="KW-1133">Transmembrane helix</keyword>
<keyword evidence="3 12" id="KW-0645">Protease</keyword>
<dbReference type="PROSITE" id="PS50056">
    <property type="entry name" value="TYR_PHOSPHATASE_2"/>
    <property type="match status" value="1"/>
</dbReference>
<dbReference type="InterPro" id="IPR011992">
    <property type="entry name" value="EF-hand-dom_pair"/>
</dbReference>
<keyword evidence="4" id="KW-0378">Hydrolase</keyword>